<feature type="compositionally biased region" description="Low complexity" evidence="1">
    <location>
        <begin position="25"/>
        <end position="39"/>
    </location>
</feature>
<evidence type="ECO:0000313" key="3">
    <source>
        <dbReference type="EMBL" id="CDR47153.1"/>
    </source>
</evidence>
<accession>A0A061BB14</accession>
<feature type="transmembrane region" description="Helical" evidence="2">
    <location>
        <begin position="124"/>
        <end position="141"/>
    </location>
</feature>
<dbReference type="GO" id="GO:0006654">
    <property type="term" value="P:phosphatidic acid biosynthetic process"/>
    <property type="evidence" value="ECO:0007669"/>
    <property type="project" value="TreeGrafter"/>
</dbReference>
<reference evidence="3" key="1">
    <citation type="journal article" date="2014" name="Genome Announc.">
        <title>Genome sequence of the yeast Cyberlindnera fabianii (Hansenula fabianii).</title>
        <authorList>
            <person name="Freel K.C."/>
            <person name="Sarilar V."/>
            <person name="Neuveglise C."/>
            <person name="Devillers H."/>
            <person name="Friedrich A."/>
            <person name="Schacherer J."/>
        </authorList>
    </citation>
    <scope>NUCLEOTIDE SEQUENCE</scope>
    <source>
        <strain evidence="3">YJS4271</strain>
    </source>
</reference>
<dbReference type="GO" id="GO:0004143">
    <property type="term" value="F:ATP-dependent diacylglycerol kinase activity"/>
    <property type="evidence" value="ECO:0007669"/>
    <property type="project" value="InterPro"/>
</dbReference>
<dbReference type="VEuPathDB" id="FungiDB:BON22_5204"/>
<dbReference type="InterPro" id="IPR037997">
    <property type="entry name" value="Dgk1-like"/>
</dbReference>
<dbReference type="AlphaFoldDB" id="A0A061BB14"/>
<feature type="transmembrane region" description="Helical" evidence="2">
    <location>
        <begin position="171"/>
        <end position="196"/>
    </location>
</feature>
<dbReference type="PANTHER" id="PTHR31303">
    <property type="entry name" value="CTP-DEPENDENT DIACYLGLYCEROL KINASE 1"/>
    <property type="match status" value="1"/>
</dbReference>
<proteinExistence type="predicted"/>
<keyword evidence="2" id="KW-1133">Transmembrane helix</keyword>
<dbReference type="PANTHER" id="PTHR31303:SF1">
    <property type="entry name" value="CTP-DEPENDENT DIACYLGLYCEROL KINASE 1"/>
    <property type="match status" value="1"/>
</dbReference>
<feature type="transmembrane region" description="Helical" evidence="2">
    <location>
        <begin position="295"/>
        <end position="312"/>
    </location>
</feature>
<protein>
    <submittedName>
        <fullName evidence="3">CYFA0S29e00980g1_1</fullName>
    </submittedName>
</protein>
<dbReference type="OrthoDB" id="5673at2759"/>
<feature type="region of interest" description="Disordered" evidence="1">
    <location>
        <begin position="1"/>
        <end position="54"/>
    </location>
</feature>
<dbReference type="EMBL" id="LK052914">
    <property type="protein sequence ID" value="CDR47153.1"/>
    <property type="molecule type" value="Genomic_DNA"/>
</dbReference>
<evidence type="ECO:0000256" key="1">
    <source>
        <dbReference type="SAM" id="MobiDB-lite"/>
    </source>
</evidence>
<feature type="transmembrane region" description="Helical" evidence="2">
    <location>
        <begin position="267"/>
        <end position="283"/>
    </location>
</feature>
<keyword evidence="2" id="KW-0472">Membrane</keyword>
<gene>
    <name evidence="3" type="ORF">CYFA0S_29e00980g</name>
</gene>
<name>A0A061BB14_CYBFA</name>
<dbReference type="PhylomeDB" id="A0A061BB14"/>
<evidence type="ECO:0000256" key="2">
    <source>
        <dbReference type="SAM" id="Phobius"/>
    </source>
</evidence>
<dbReference type="GO" id="GO:0005789">
    <property type="term" value="C:endoplasmic reticulum membrane"/>
    <property type="evidence" value="ECO:0007669"/>
    <property type="project" value="TreeGrafter"/>
</dbReference>
<keyword evidence="2" id="KW-0812">Transmembrane</keyword>
<feature type="transmembrane region" description="Helical" evidence="2">
    <location>
        <begin position="224"/>
        <end position="246"/>
    </location>
</feature>
<sequence>MSTTALPPAARTRKRLKQEHETHTSQLESNSTSSSASVSDSDKEFTNSTEASTAEPLETSDLIDFVGSLIQKPGSPSLGNDFLTAHHIFGDYVRKHEIPRKVLHSSIGFITLYLYTKGVQTDVFPLPFAISFVVIFALDLLRFKSRRFNYAYCQVVGFLMREKEIQSYNGVLWYILGLAFSFYFMPKDIVLISVLLLSWSDTAASTCGRKWGYLTPKLSRNKSLAGSIAAFVIGVICSYLLYGYFIPKYSYLNAPGSIFWTPESSKINIHILSFLMGFVAAFSEGIDLFNWDDNFTIPVLSGLFAYGVISLFHV</sequence>
<organism evidence="3">
    <name type="scientific">Cyberlindnera fabianii</name>
    <name type="common">Yeast</name>
    <name type="synonym">Hansenula fabianii</name>
    <dbReference type="NCBI Taxonomy" id="36022"/>
    <lineage>
        <taxon>Eukaryota</taxon>
        <taxon>Fungi</taxon>
        <taxon>Dikarya</taxon>
        <taxon>Ascomycota</taxon>
        <taxon>Saccharomycotina</taxon>
        <taxon>Saccharomycetes</taxon>
        <taxon>Phaffomycetales</taxon>
        <taxon>Phaffomycetaceae</taxon>
        <taxon>Cyberlindnera</taxon>
    </lineage>
</organism>